<reference evidence="2" key="1">
    <citation type="submission" date="2016-09" db="EMBL/GenBank/DDBJ databases">
        <authorList>
            <person name="Lysoe E."/>
        </authorList>
    </citation>
    <scope>NUCLEOTIDE SEQUENCE [LARGE SCALE GENOMIC DNA]</scope>
    <source>
        <strain evidence="2">LJ96T</strain>
    </source>
</reference>
<proteinExistence type="predicted"/>
<dbReference type="PATRIC" id="fig|1440763.5.peg.372"/>
<evidence type="ECO:0000313" key="1">
    <source>
        <dbReference type="EMBL" id="APG04697.1"/>
    </source>
</evidence>
<gene>
    <name evidence="1" type="ORF">BJI69_12845</name>
</gene>
<dbReference type="Proteomes" id="UP000182987">
    <property type="component" value="Chromosome"/>
</dbReference>
<keyword evidence="2" id="KW-1185">Reference proteome</keyword>
<dbReference type="PROSITE" id="PS51257">
    <property type="entry name" value="PROKAR_LIPOPROTEIN"/>
    <property type="match status" value="1"/>
</dbReference>
<dbReference type="STRING" id="1440763.BJI69_12845"/>
<accession>A0A0G9HGA6</accession>
<dbReference type="Gene3D" id="3.30.160.670">
    <property type="match status" value="1"/>
</dbReference>
<dbReference type="OrthoDB" id="7059249at2"/>
<dbReference type="KEGG" id="lrz:BJI69_12845"/>
<organism evidence="1 2">
    <name type="scientific">Luteibacter rhizovicinus DSM 16549</name>
    <dbReference type="NCBI Taxonomy" id="1440763"/>
    <lineage>
        <taxon>Bacteria</taxon>
        <taxon>Pseudomonadati</taxon>
        <taxon>Pseudomonadota</taxon>
        <taxon>Gammaproteobacteria</taxon>
        <taxon>Lysobacterales</taxon>
        <taxon>Rhodanobacteraceae</taxon>
        <taxon>Luteibacter</taxon>
    </lineage>
</organism>
<protein>
    <submittedName>
        <fullName evidence="1">Uncharacterized protein</fullName>
    </submittedName>
</protein>
<dbReference type="EMBL" id="CP017480">
    <property type="protein sequence ID" value="APG04697.1"/>
    <property type="molecule type" value="Genomic_DNA"/>
</dbReference>
<dbReference type="RefSeq" id="WP_046966374.1">
    <property type="nucleotide sequence ID" value="NZ_CP017480.1"/>
</dbReference>
<evidence type="ECO:0000313" key="2">
    <source>
        <dbReference type="Proteomes" id="UP000182987"/>
    </source>
</evidence>
<name>A0A0G9HGA6_9GAMM</name>
<sequence>MKYRASLIVALLLSACATFSVTNEWKDPSWSGPPASNILVIGVARSDTMRRLFEDTFARDLSAAGVRAEASYAAIPSGHDGSAKLGDVVRSTGSDAVLVTRVQRVEDRINVTPTGPGPGYGGFYGWYGGAWDNTPEITQTTVVTLETSLWDVRSQKLVWTVTTQGLASNDIPKATNELSKTLIPKMKADGVIR</sequence>
<dbReference type="AlphaFoldDB" id="A0A0G9HGA6"/>